<feature type="chain" id="PRO_5036474882" evidence="2">
    <location>
        <begin position="18"/>
        <end position="209"/>
    </location>
</feature>
<dbReference type="AlphaFoldDB" id="A0A8X7C0J3"/>
<feature type="region of interest" description="Disordered" evidence="1">
    <location>
        <begin position="51"/>
        <end position="124"/>
    </location>
</feature>
<gene>
    <name evidence="3" type="ORF">TNIN_160981</name>
</gene>
<feature type="compositionally biased region" description="Basic and acidic residues" evidence="1">
    <location>
        <begin position="93"/>
        <end position="102"/>
    </location>
</feature>
<evidence type="ECO:0000256" key="1">
    <source>
        <dbReference type="SAM" id="MobiDB-lite"/>
    </source>
</evidence>
<keyword evidence="4" id="KW-1185">Reference proteome</keyword>
<comment type="caution">
    <text evidence="3">The sequence shown here is derived from an EMBL/GenBank/DDBJ whole genome shotgun (WGS) entry which is preliminary data.</text>
</comment>
<protein>
    <submittedName>
        <fullName evidence="3">Uncharacterized protein</fullName>
    </submittedName>
</protein>
<proteinExistence type="predicted"/>
<feature type="signal peptide" evidence="2">
    <location>
        <begin position="1"/>
        <end position="17"/>
    </location>
</feature>
<sequence length="209" mass="22268">MIAKVTILFAALAAVHASALLGHGALVSTGVSTSARSQDVSFGNYALVMTSRTDSVPPTPDRRGDAHGNKKDPTPLLTSTEGPRVDYVADGQDSTHRQDQRTRNPPAPQRASSPAPTPPRRPVVNHVAPVVPAVAAPVLSLPQRLWRGSRTRGMSRPFGLTCLTCPAALLTEVLLDTEPLVLDSCSCWSCLRAPFGTWSRIRTGKAPLH</sequence>
<accession>A0A8X7C0J3</accession>
<evidence type="ECO:0000256" key="2">
    <source>
        <dbReference type="SAM" id="SignalP"/>
    </source>
</evidence>
<feature type="compositionally biased region" description="Basic and acidic residues" evidence="1">
    <location>
        <begin position="60"/>
        <end position="73"/>
    </location>
</feature>
<name>A0A8X7C0J3_9ARAC</name>
<dbReference type="Proteomes" id="UP000886998">
    <property type="component" value="Unassembled WGS sequence"/>
</dbReference>
<keyword evidence="2" id="KW-0732">Signal</keyword>
<evidence type="ECO:0000313" key="4">
    <source>
        <dbReference type="Proteomes" id="UP000886998"/>
    </source>
</evidence>
<dbReference type="EMBL" id="BMAV01007168">
    <property type="protein sequence ID" value="GFY49788.1"/>
    <property type="molecule type" value="Genomic_DNA"/>
</dbReference>
<organism evidence="3 4">
    <name type="scientific">Trichonephila inaurata madagascariensis</name>
    <dbReference type="NCBI Taxonomy" id="2747483"/>
    <lineage>
        <taxon>Eukaryota</taxon>
        <taxon>Metazoa</taxon>
        <taxon>Ecdysozoa</taxon>
        <taxon>Arthropoda</taxon>
        <taxon>Chelicerata</taxon>
        <taxon>Arachnida</taxon>
        <taxon>Araneae</taxon>
        <taxon>Araneomorphae</taxon>
        <taxon>Entelegynae</taxon>
        <taxon>Araneoidea</taxon>
        <taxon>Nephilidae</taxon>
        <taxon>Trichonephila</taxon>
        <taxon>Trichonephila inaurata</taxon>
    </lineage>
</organism>
<reference evidence="3" key="1">
    <citation type="submission" date="2020-08" db="EMBL/GenBank/DDBJ databases">
        <title>Multicomponent nature underlies the extraordinary mechanical properties of spider dragline silk.</title>
        <authorList>
            <person name="Kono N."/>
            <person name="Nakamura H."/>
            <person name="Mori M."/>
            <person name="Yoshida Y."/>
            <person name="Ohtoshi R."/>
            <person name="Malay A.D."/>
            <person name="Moran D.A.P."/>
            <person name="Tomita M."/>
            <person name="Numata K."/>
            <person name="Arakawa K."/>
        </authorList>
    </citation>
    <scope>NUCLEOTIDE SEQUENCE</scope>
</reference>
<evidence type="ECO:0000313" key="3">
    <source>
        <dbReference type="EMBL" id="GFY49788.1"/>
    </source>
</evidence>